<feature type="domain" description="YprB ribonuclease H-like" evidence="1">
    <location>
        <begin position="18"/>
        <end position="180"/>
    </location>
</feature>
<dbReference type="Gene3D" id="3.30.420.10">
    <property type="entry name" value="Ribonuclease H-like superfamily/Ribonuclease H"/>
    <property type="match status" value="1"/>
</dbReference>
<dbReference type="SUPFAM" id="SSF53098">
    <property type="entry name" value="Ribonuclease H-like"/>
    <property type="match status" value="1"/>
</dbReference>
<dbReference type="EMBL" id="VULQ01000001">
    <property type="protein sequence ID" value="MSS76890.1"/>
    <property type="molecule type" value="Genomic_DNA"/>
</dbReference>
<evidence type="ECO:0000313" key="2">
    <source>
        <dbReference type="EMBL" id="MSS76890.1"/>
    </source>
</evidence>
<keyword evidence="3" id="KW-1185">Reference proteome</keyword>
<reference evidence="2 3" key="1">
    <citation type="submission" date="2019-08" db="EMBL/GenBank/DDBJ databases">
        <title>In-depth cultivation of the pig gut microbiome towards novel bacterial diversity and tailored functional studies.</title>
        <authorList>
            <person name="Wylensek D."/>
            <person name="Hitch T.C.A."/>
            <person name="Clavel T."/>
        </authorList>
    </citation>
    <scope>NUCLEOTIDE SEQUENCE [LARGE SCALE GENOMIC DNA]</scope>
    <source>
        <strain evidence="2 3">WCA-380-WT-2B</strain>
    </source>
</reference>
<dbReference type="AlphaFoldDB" id="A0A6N7VBT5"/>
<dbReference type="InterPro" id="IPR036397">
    <property type="entry name" value="RNaseH_sf"/>
</dbReference>
<evidence type="ECO:0000313" key="3">
    <source>
        <dbReference type="Proteomes" id="UP000441925"/>
    </source>
</evidence>
<proteinExistence type="predicted"/>
<dbReference type="RefSeq" id="WP_154538746.1">
    <property type="nucleotide sequence ID" value="NZ_JAXDSU010000003.1"/>
</dbReference>
<dbReference type="Pfam" id="PF13482">
    <property type="entry name" value="RNase_H_2"/>
    <property type="match status" value="1"/>
</dbReference>
<gene>
    <name evidence="2" type="ORF">FYJ26_00305</name>
</gene>
<dbReference type="InterPro" id="IPR038720">
    <property type="entry name" value="YprB_RNase_H-like_dom"/>
</dbReference>
<dbReference type="PANTHER" id="PTHR38462">
    <property type="entry name" value="EXONUCLEASE-LIKE PROTEIN"/>
    <property type="match status" value="1"/>
</dbReference>
<comment type="caution">
    <text evidence="2">The sequence shown here is derived from an EMBL/GenBank/DDBJ whole genome shotgun (WGS) entry which is preliminary data.</text>
</comment>
<evidence type="ECO:0000259" key="1">
    <source>
        <dbReference type="Pfam" id="PF13482"/>
    </source>
</evidence>
<sequence>MLNVRYRYKKKNIDKDELILDIETTGLNAQFENLVVLGLIYFDNKRNDFYIDQYFAKTDKEEIKLLKIYLKKVKNKKVITYNGDIFDIPFLNIRLEYHNLNPIWPNCLDLYKLIKSKRKFLSLDSMKLMDMEKRIGIFRNDPSRYKVISKLNNDLKSRNKPWPILIHNKNDLIATESLANIGEIINKKLSININDYIIYIDNANIDNNVAKIILRSNKTFLNSYFSSSNYILKTNYKKIELDLLVLYGNISKNAQGFVTINNFNIENKNSYKIDKNLITIMEDGVYNIANILNIVKSLIIENLEL</sequence>
<dbReference type="InterPro" id="IPR012337">
    <property type="entry name" value="RNaseH-like_sf"/>
</dbReference>
<dbReference type="Proteomes" id="UP000441925">
    <property type="component" value="Unassembled WGS sequence"/>
</dbReference>
<name>A0A6N7VBT5_9FIRM</name>
<organism evidence="2 3">
    <name type="scientific">Anaerococcus porci</name>
    <dbReference type="NCBI Taxonomy" id="2652269"/>
    <lineage>
        <taxon>Bacteria</taxon>
        <taxon>Bacillati</taxon>
        <taxon>Bacillota</taxon>
        <taxon>Tissierellia</taxon>
        <taxon>Tissierellales</taxon>
        <taxon>Peptoniphilaceae</taxon>
        <taxon>Anaerococcus</taxon>
    </lineage>
</organism>
<accession>A0A6N7VBT5</accession>
<protein>
    <recommendedName>
        <fullName evidence="1">YprB ribonuclease H-like domain-containing protein</fullName>
    </recommendedName>
</protein>
<dbReference type="GO" id="GO:0003676">
    <property type="term" value="F:nucleic acid binding"/>
    <property type="evidence" value="ECO:0007669"/>
    <property type="project" value="InterPro"/>
</dbReference>
<dbReference type="PANTHER" id="PTHR38462:SF1">
    <property type="entry name" value="YPRB RIBONUCLEASE H-LIKE DOMAIN-CONTAINING PROTEIN"/>
    <property type="match status" value="1"/>
</dbReference>